<evidence type="ECO:0000256" key="5">
    <source>
        <dbReference type="ARBA" id="ARBA00022840"/>
    </source>
</evidence>
<dbReference type="GO" id="GO:0006281">
    <property type="term" value="P:DNA repair"/>
    <property type="evidence" value="ECO:0007669"/>
    <property type="project" value="UniProtKB-KW"/>
</dbReference>
<evidence type="ECO:0000256" key="3">
    <source>
        <dbReference type="ARBA" id="ARBA00022801"/>
    </source>
</evidence>
<dbReference type="Gene3D" id="3.40.50.300">
    <property type="entry name" value="P-loop containing nucleotide triphosphate hydrolases"/>
    <property type="match status" value="2"/>
</dbReference>
<comment type="caution">
    <text evidence="10">The sequence shown here is derived from an EMBL/GenBank/DDBJ whole genome shotgun (WGS) entry which is preliminary data.</text>
</comment>
<evidence type="ECO:0000256" key="7">
    <source>
        <dbReference type="ARBA" id="ARBA00023204"/>
    </source>
</evidence>
<keyword evidence="1" id="KW-0547">Nucleotide-binding</keyword>
<dbReference type="NCBIfam" id="NF008165">
    <property type="entry name" value="PRK10917.1-3"/>
    <property type="match status" value="1"/>
</dbReference>
<evidence type="ECO:0000256" key="6">
    <source>
        <dbReference type="ARBA" id="ARBA00023125"/>
    </source>
</evidence>
<keyword evidence="6" id="KW-0238">DNA-binding</keyword>
<sequence length="709" mass="80421">MTPETKLEEIFTKLAPKQKSALKNLCILTAEDLLWHFPFRYENPADLKRINEVFEGEQVRIWGKVKKIDYEKTWKKKLNIAYATIEDATGRIKLVWFRQPYIAKMLPESSCAIFSGRVALRKSANGREKYIANPLYDIVPCSLVPNFSATITPSLQPLYPTTAGLSSLWISKAVSKILSQIKINEFLPKEIIDKYHLPELGKALRWVHIPKTAEHASAAKKRFAFEEVFLMQLLRITQKEEIKKTAGVGFKNLKKLKEEFLGLFNFQPTKAQLRAIDDVIKDFESGHPMNRLLEGDVGSGKTAVAAAAAYMVAKNGMEATYMAPTEILARQHFETFTKLFKNSGIKIGLLTSSISDKFPSKVNPALSTHISKSQLLRWVANGEIPILIGTHSLIENKVAFKNLALAMVDEQHRFGVMQRSRLLKKNKALPHFLTMTATPIPRTLALTIYADLDVSILDEMPPGRKKIETKIVPPKERNLAYEFLRSKISDGEQAFVICPRIEPKDPSKAGWLKAEMKSVKEEHKKLKEKIFQEFEIGIMHGRLKPKEKEETMRRFKDGKIKILVSTSVIEVGVDVPNATIMMIEGAERFGLAQLHQFRGRVGRSEKQSYCFIFPSAYSAQVFKRLKALTQAKSGFQLAEYDLEFRGAGELTGRRQWGISDIGMEALRNLKMVEAARLEAKNIIEEKSLGKYPLLSEKIKALSREPLHFE</sequence>
<dbReference type="PATRIC" id="fig|1618648.3.peg.312"/>
<dbReference type="PANTHER" id="PTHR47964">
    <property type="entry name" value="ATP-DEPENDENT DNA HELICASE HOMOLOG RECG, CHLOROPLASTIC"/>
    <property type="match status" value="1"/>
</dbReference>
<evidence type="ECO:0000259" key="9">
    <source>
        <dbReference type="PROSITE" id="PS51194"/>
    </source>
</evidence>
<dbReference type="InterPro" id="IPR047112">
    <property type="entry name" value="RecG/Mfd"/>
</dbReference>
<dbReference type="SMART" id="SM00490">
    <property type="entry name" value="HELICc"/>
    <property type="match status" value="1"/>
</dbReference>
<accession>A0A0G1IXF1</accession>
<evidence type="ECO:0000256" key="2">
    <source>
        <dbReference type="ARBA" id="ARBA00022763"/>
    </source>
</evidence>
<dbReference type="InterPro" id="IPR001650">
    <property type="entry name" value="Helicase_C-like"/>
</dbReference>
<reference evidence="10 11" key="1">
    <citation type="journal article" date="2015" name="Nature">
        <title>rRNA introns, odd ribosomes, and small enigmatic genomes across a large radiation of phyla.</title>
        <authorList>
            <person name="Brown C.T."/>
            <person name="Hug L.A."/>
            <person name="Thomas B.C."/>
            <person name="Sharon I."/>
            <person name="Castelle C.J."/>
            <person name="Singh A."/>
            <person name="Wilkins M.J."/>
            <person name="Williams K.H."/>
            <person name="Banfield J.F."/>
        </authorList>
    </citation>
    <scope>NUCLEOTIDE SEQUENCE [LARGE SCALE GENOMIC DNA]</scope>
</reference>
<keyword evidence="7" id="KW-0234">DNA repair</keyword>
<dbReference type="SUPFAM" id="SSF52540">
    <property type="entry name" value="P-loop containing nucleoside triphosphate hydrolases"/>
    <property type="match status" value="2"/>
</dbReference>
<keyword evidence="3" id="KW-0378">Hydrolase</keyword>
<evidence type="ECO:0000313" key="10">
    <source>
        <dbReference type="EMBL" id="KKT63643.1"/>
    </source>
</evidence>
<evidence type="ECO:0000256" key="1">
    <source>
        <dbReference type="ARBA" id="ARBA00022741"/>
    </source>
</evidence>
<dbReference type="Pfam" id="PF00270">
    <property type="entry name" value="DEAD"/>
    <property type="match status" value="1"/>
</dbReference>
<dbReference type="InterPro" id="IPR027417">
    <property type="entry name" value="P-loop_NTPase"/>
</dbReference>
<keyword evidence="5" id="KW-0067">ATP-binding</keyword>
<protein>
    <submittedName>
        <fullName evidence="10">ATP-dependent DNA helicase RecG</fullName>
    </submittedName>
</protein>
<dbReference type="GO" id="GO:0003677">
    <property type="term" value="F:DNA binding"/>
    <property type="evidence" value="ECO:0007669"/>
    <property type="project" value="UniProtKB-KW"/>
</dbReference>
<feature type="domain" description="Helicase C-terminal" evidence="9">
    <location>
        <begin position="466"/>
        <end position="643"/>
    </location>
</feature>
<dbReference type="GO" id="GO:0016787">
    <property type="term" value="F:hydrolase activity"/>
    <property type="evidence" value="ECO:0007669"/>
    <property type="project" value="UniProtKB-KW"/>
</dbReference>
<keyword evidence="2" id="KW-0227">DNA damage</keyword>
<dbReference type="GO" id="GO:0005524">
    <property type="term" value="F:ATP binding"/>
    <property type="evidence" value="ECO:0007669"/>
    <property type="project" value="UniProtKB-KW"/>
</dbReference>
<dbReference type="Pfam" id="PF00271">
    <property type="entry name" value="Helicase_C"/>
    <property type="match status" value="1"/>
</dbReference>
<name>A0A0G1IXF1_9BACT</name>
<dbReference type="PANTHER" id="PTHR47964:SF1">
    <property type="entry name" value="ATP-DEPENDENT DNA HELICASE HOMOLOG RECG, CHLOROPLASTIC"/>
    <property type="match status" value="1"/>
</dbReference>
<dbReference type="InterPro" id="IPR014001">
    <property type="entry name" value="Helicase_ATP-bd"/>
</dbReference>
<evidence type="ECO:0000313" key="11">
    <source>
        <dbReference type="Proteomes" id="UP000033945"/>
    </source>
</evidence>
<dbReference type="EMBL" id="LCIT01000002">
    <property type="protein sequence ID" value="KKT63643.1"/>
    <property type="molecule type" value="Genomic_DNA"/>
</dbReference>
<gene>
    <name evidence="10" type="ORF">UW55_C0002G0108</name>
</gene>
<dbReference type="InterPro" id="IPR012340">
    <property type="entry name" value="NA-bd_OB-fold"/>
</dbReference>
<dbReference type="NCBIfam" id="NF008168">
    <property type="entry name" value="PRK10917.2-2"/>
    <property type="match status" value="1"/>
</dbReference>
<dbReference type="InterPro" id="IPR011545">
    <property type="entry name" value="DEAD/DEAH_box_helicase_dom"/>
</dbReference>
<evidence type="ECO:0000259" key="8">
    <source>
        <dbReference type="PROSITE" id="PS51192"/>
    </source>
</evidence>
<dbReference type="InterPro" id="IPR033454">
    <property type="entry name" value="RecG_wedge"/>
</dbReference>
<dbReference type="GO" id="GO:0003678">
    <property type="term" value="F:DNA helicase activity"/>
    <property type="evidence" value="ECO:0007669"/>
    <property type="project" value="TreeGrafter"/>
</dbReference>
<dbReference type="CDD" id="cd04488">
    <property type="entry name" value="RecG_wedge_OBF"/>
    <property type="match status" value="1"/>
</dbReference>
<proteinExistence type="predicted"/>
<keyword evidence="4 10" id="KW-0347">Helicase</keyword>
<organism evidence="10 11">
    <name type="scientific">Candidatus Giovannonibacteria bacterium GW2011_GWA2_44_26</name>
    <dbReference type="NCBI Taxonomy" id="1618648"/>
    <lineage>
        <taxon>Bacteria</taxon>
        <taxon>Candidatus Giovannoniibacteriota</taxon>
    </lineage>
</organism>
<dbReference type="Gene3D" id="2.40.50.140">
    <property type="entry name" value="Nucleic acid-binding proteins"/>
    <property type="match status" value="1"/>
</dbReference>
<dbReference type="PROSITE" id="PS51194">
    <property type="entry name" value="HELICASE_CTER"/>
    <property type="match status" value="1"/>
</dbReference>
<dbReference type="Proteomes" id="UP000033945">
    <property type="component" value="Unassembled WGS sequence"/>
</dbReference>
<feature type="domain" description="Helicase ATP-binding" evidence="8">
    <location>
        <begin position="282"/>
        <end position="457"/>
    </location>
</feature>
<dbReference type="Pfam" id="PF17191">
    <property type="entry name" value="RecG_wedge"/>
    <property type="match status" value="1"/>
</dbReference>
<dbReference type="PROSITE" id="PS51192">
    <property type="entry name" value="HELICASE_ATP_BIND_1"/>
    <property type="match status" value="1"/>
</dbReference>
<dbReference type="SMART" id="SM00487">
    <property type="entry name" value="DEXDc"/>
    <property type="match status" value="1"/>
</dbReference>
<evidence type="ECO:0000256" key="4">
    <source>
        <dbReference type="ARBA" id="ARBA00022806"/>
    </source>
</evidence>
<dbReference type="AlphaFoldDB" id="A0A0G1IXF1"/>
<dbReference type="SUPFAM" id="SSF50249">
    <property type="entry name" value="Nucleic acid-binding proteins"/>
    <property type="match status" value="1"/>
</dbReference>